<keyword evidence="3" id="KW-0732">Signal</keyword>
<feature type="region of interest" description="Disordered" evidence="1">
    <location>
        <begin position="89"/>
        <end position="123"/>
    </location>
</feature>
<dbReference type="Proteomes" id="UP000494165">
    <property type="component" value="Unassembled WGS sequence"/>
</dbReference>
<dbReference type="EMBL" id="CADEPI010000023">
    <property type="protein sequence ID" value="CAB3366131.1"/>
    <property type="molecule type" value="Genomic_DNA"/>
</dbReference>
<comment type="caution">
    <text evidence="4">The sequence shown here is derived from an EMBL/GenBank/DDBJ whole genome shotgun (WGS) entry which is preliminary data.</text>
</comment>
<evidence type="ECO:0000256" key="2">
    <source>
        <dbReference type="SAM" id="Phobius"/>
    </source>
</evidence>
<feature type="signal peptide" evidence="3">
    <location>
        <begin position="1"/>
        <end position="19"/>
    </location>
</feature>
<keyword evidence="2" id="KW-0812">Transmembrane</keyword>
<protein>
    <submittedName>
        <fullName evidence="4">Uncharacterized protein</fullName>
    </submittedName>
</protein>
<proteinExistence type="predicted"/>
<keyword evidence="2" id="KW-1133">Transmembrane helix</keyword>
<reference evidence="4 5" key="1">
    <citation type="submission" date="2020-04" db="EMBL/GenBank/DDBJ databases">
        <authorList>
            <person name="Alioto T."/>
            <person name="Alioto T."/>
            <person name="Gomez Garrido J."/>
        </authorList>
    </citation>
    <scope>NUCLEOTIDE SEQUENCE [LARGE SCALE GENOMIC DNA]</scope>
</reference>
<feature type="compositionally biased region" description="Acidic residues" evidence="1">
    <location>
        <begin position="107"/>
        <end position="123"/>
    </location>
</feature>
<keyword evidence="5" id="KW-1185">Reference proteome</keyword>
<dbReference type="InterPro" id="IPR012464">
    <property type="entry name" value="DUF1676"/>
</dbReference>
<organism evidence="4 5">
    <name type="scientific">Cloeon dipterum</name>
    <dbReference type="NCBI Taxonomy" id="197152"/>
    <lineage>
        <taxon>Eukaryota</taxon>
        <taxon>Metazoa</taxon>
        <taxon>Ecdysozoa</taxon>
        <taxon>Arthropoda</taxon>
        <taxon>Hexapoda</taxon>
        <taxon>Insecta</taxon>
        <taxon>Pterygota</taxon>
        <taxon>Palaeoptera</taxon>
        <taxon>Ephemeroptera</taxon>
        <taxon>Pisciforma</taxon>
        <taxon>Baetidae</taxon>
        <taxon>Cloeon</taxon>
    </lineage>
</organism>
<keyword evidence="2" id="KW-0472">Membrane</keyword>
<accession>A0A8S1CFD6</accession>
<evidence type="ECO:0000256" key="1">
    <source>
        <dbReference type="SAM" id="MobiDB-lite"/>
    </source>
</evidence>
<sequence length="331" mass="36486">MGPVKTLVLFVLLLAAASAADKTAAHKKPPKDGPEARVELDDDDFEEGEYLAPKTVLECMLIADWPCVQVKTFRAIREWLNIGTNVVHSGPVAQQEEDGTPQSKTGEEEENHEDQEEPDTDEDYDLKEASALLSSFGKEPSSSWTGSLEIIAEMIYDGVSAFLGADSEEEQRALLQTGINKVEDAGRRFEEARKRIGLGGHGHHGLGHLLGLITFKMTKIMTIFSAISTIAQLKALGLTLLGLLIAALRLFVEFKTKNRPLQPIIKVVHLHPRPHVTVNAGHDYPESSSPWEEYSGGYDAHDRAYEEQKQHLSAKAALINRYKTLAAAGRR</sequence>
<evidence type="ECO:0000313" key="4">
    <source>
        <dbReference type="EMBL" id="CAB3366131.1"/>
    </source>
</evidence>
<evidence type="ECO:0000256" key="3">
    <source>
        <dbReference type="SAM" id="SignalP"/>
    </source>
</evidence>
<dbReference type="AlphaFoldDB" id="A0A8S1CFD6"/>
<dbReference type="Pfam" id="PF07898">
    <property type="entry name" value="DUF1676"/>
    <property type="match status" value="1"/>
</dbReference>
<evidence type="ECO:0000313" key="5">
    <source>
        <dbReference type="Proteomes" id="UP000494165"/>
    </source>
</evidence>
<feature type="chain" id="PRO_5035826534" evidence="3">
    <location>
        <begin position="20"/>
        <end position="331"/>
    </location>
</feature>
<name>A0A8S1CFD6_9INSE</name>
<gene>
    <name evidence="4" type="ORF">CLODIP_2_CD16175</name>
</gene>
<feature type="transmembrane region" description="Helical" evidence="2">
    <location>
        <begin position="235"/>
        <end position="252"/>
    </location>
</feature>